<evidence type="ECO:0000256" key="6">
    <source>
        <dbReference type="SAM" id="MobiDB-lite"/>
    </source>
</evidence>
<dbReference type="CDD" id="cd19499">
    <property type="entry name" value="RecA-like_ClpB_Hsp104-like"/>
    <property type="match status" value="1"/>
</dbReference>
<feature type="domain" description="AAA+ ATPase" evidence="7">
    <location>
        <begin position="473"/>
        <end position="653"/>
    </location>
</feature>
<dbReference type="SMART" id="SM00382">
    <property type="entry name" value="AAA"/>
    <property type="match status" value="2"/>
</dbReference>
<dbReference type="PROSITE" id="PS00870">
    <property type="entry name" value="CLPAB_1"/>
    <property type="match status" value="1"/>
</dbReference>
<evidence type="ECO:0000256" key="4">
    <source>
        <dbReference type="ARBA" id="ARBA00023186"/>
    </source>
</evidence>
<feature type="domain" description="AAA+ ATPase" evidence="7">
    <location>
        <begin position="190"/>
        <end position="334"/>
    </location>
</feature>
<evidence type="ECO:0000313" key="10">
    <source>
        <dbReference type="Proteomes" id="UP000823619"/>
    </source>
</evidence>
<dbReference type="Proteomes" id="UP000823619">
    <property type="component" value="Unassembled WGS sequence"/>
</dbReference>
<evidence type="ECO:0000256" key="1">
    <source>
        <dbReference type="ARBA" id="ARBA00022737"/>
    </source>
</evidence>
<dbReference type="Pfam" id="PF10431">
    <property type="entry name" value="ClpB_D2-small"/>
    <property type="match status" value="1"/>
</dbReference>
<dbReference type="InterPro" id="IPR027417">
    <property type="entry name" value="P-loop_NTPase"/>
</dbReference>
<dbReference type="EMBL" id="JADIMO010000035">
    <property type="protein sequence ID" value="MBO8444697.1"/>
    <property type="molecule type" value="Genomic_DNA"/>
</dbReference>
<comment type="similarity">
    <text evidence="5">Belongs to the ClpA/ClpB family.</text>
</comment>
<evidence type="ECO:0000313" key="9">
    <source>
        <dbReference type="EMBL" id="MBO8444697.1"/>
    </source>
</evidence>
<dbReference type="FunFam" id="3.40.50.300:FF:000025">
    <property type="entry name" value="ATP-dependent Clp protease subunit"/>
    <property type="match status" value="1"/>
</dbReference>
<dbReference type="InterPro" id="IPR004176">
    <property type="entry name" value="Clp_R_N"/>
</dbReference>
<dbReference type="Pfam" id="PF00004">
    <property type="entry name" value="AAA"/>
    <property type="match status" value="1"/>
</dbReference>
<dbReference type="Gene3D" id="1.10.8.60">
    <property type="match status" value="2"/>
</dbReference>
<dbReference type="InterPro" id="IPR018368">
    <property type="entry name" value="ClpA/B_CS1"/>
</dbReference>
<dbReference type="InterPro" id="IPR041546">
    <property type="entry name" value="ClpA/ClpB_AAA_lid"/>
</dbReference>
<evidence type="ECO:0000259" key="8">
    <source>
        <dbReference type="SMART" id="SM01086"/>
    </source>
</evidence>
<dbReference type="GO" id="GO:0005524">
    <property type="term" value="F:ATP binding"/>
    <property type="evidence" value="ECO:0007669"/>
    <property type="project" value="UniProtKB-KW"/>
</dbReference>
<dbReference type="InterPro" id="IPR050130">
    <property type="entry name" value="ClpA_ClpB"/>
</dbReference>
<dbReference type="SUPFAM" id="SSF52540">
    <property type="entry name" value="P-loop containing nucleoside triphosphate hydrolases"/>
    <property type="match status" value="2"/>
</dbReference>
<feature type="region of interest" description="Disordered" evidence="6">
    <location>
        <begin position="126"/>
        <end position="153"/>
    </location>
</feature>
<dbReference type="GO" id="GO:0016887">
    <property type="term" value="F:ATP hydrolysis activity"/>
    <property type="evidence" value="ECO:0007669"/>
    <property type="project" value="InterPro"/>
</dbReference>
<proteinExistence type="inferred from homology"/>
<dbReference type="PANTHER" id="PTHR11638:SF18">
    <property type="entry name" value="HEAT SHOCK PROTEIN 104"/>
    <property type="match status" value="1"/>
</dbReference>
<gene>
    <name evidence="9" type="ORF">IAC23_03245</name>
</gene>
<reference evidence="9" key="1">
    <citation type="submission" date="2020-10" db="EMBL/GenBank/DDBJ databases">
        <authorList>
            <person name="Gilroy R."/>
        </authorList>
    </citation>
    <scope>NUCLEOTIDE SEQUENCE</scope>
    <source>
        <strain evidence="9">D5-748</strain>
    </source>
</reference>
<organism evidence="9 10">
    <name type="scientific">Candidatus Cryptobacteroides merdavium</name>
    <dbReference type="NCBI Taxonomy" id="2840769"/>
    <lineage>
        <taxon>Bacteria</taxon>
        <taxon>Pseudomonadati</taxon>
        <taxon>Bacteroidota</taxon>
        <taxon>Bacteroidia</taxon>
        <taxon>Bacteroidales</taxon>
        <taxon>Candidatus Cryptobacteroides</taxon>
    </lineage>
</organism>
<sequence>MRTGSYGISPDHLFLAILRHADNVAYGILKELGTDMAEFKQYIDRHVFTNEHIPFSEIDHVTFSRGAQNILSITVLEATRLNCPEASSQHLLLALCRNTGSYGQGYLRDIGIDYGRVISYMERNGLLGRPSNEDETEEGADAAKERQEQASPLEMFGTDLTKAAEEGRLDPVEGRENEMARVIQILGRRKKNNPMLVGDPGVGKSAIVEGIASRIASGNVPSTLTGKRIISLDIASVVAGTKYRGDFEKRLKSIIRELGKNPDIILFIDEFHTMVGAGGTSGSLDAANMLKPALARGEIRCIGATTMDEFTKIVEKDGALDRRFQKVTVEPADLSQTMLILQRLKERYERHHNVVYTPQALKACAELSDRYITDRCLPDKAIDAMDEAGSMVRLRNEGGNEGHVPAVTAEDIATVISGITGIPVNRVAESEGNRLLKMRGRLGERIIGQDEAIDTVVRAIQRNRAGIKSPDRPVGTFLFSGPTGVGKTQLAKSLAENLFDSADNLIRIDMSEYMEKFTVSRLIGAPPGYVGFEEGGQLSERVRRKPYSVVLLDEIEKAHPDIFNILLQILDEGRLTDSSGRTVSFRNTILIMTSNVGSREVDEYGNGLGFSFGPSGKNINDSRKSIVDKAVRKVFPPEFLNRVDAQVSFNPLTREDIEKIVDIELKDLRRRIEAEGYRLHVTPAAKRFVADAGYDPKFGARPLKRSIQKHIEDPVSELIISERAIGASGSGEEVIRVGLSPDRKATSVSLSGPVSSDGDIEKLEIQIFDHVDK</sequence>
<keyword evidence="3 5" id="KW-0067">ATP-binding</keyword>
<dbReference type="InterPro" id="IPR001270">
    <property type="entry name" value="ClpA/B"/>
</dbReference>
<evidence type="ECO:0000256" key="2">
    <source>
        <dbReference type="ARBA" id="ARBA00022741"/>
    </source>
</evidence>
<dbReference type="Pfam" id="PF07724">
    <property type="entry name" value="AAA_2"/>
    <property type="match status" value="1"/>
</dbReference>
<dbReference type="GO" id="GO:0005737">
    <property type="term" value="C:cytoplasm"/>
    <property type="evidence" value="ECO:0007669"/>
    <property type="project" value="TreeGrafter"/>
</dbReference>
<dbReference type="CDD" id="cd00009">
    <property type="entry name" value="AAA"/>
    <property type="match status" value="1"/>
</dbReference>
<dbReference type="GO" id="GO:0008233">
    <property type="term" value="F:peptidase activity"/>
    <property type="evidence" value="ECO:0007669"/>
    <property type="project" value="UniProtKB-KW"/>
</dbReference>
<keyword evidence="2 5" id="KW-0547">Nucleotide-binding</keyword>
<keyword evidence="9" id="KW-0378">Hydrolase</keyword>
<evidence type="ECO:0000259" key="7">
    <source>
        <dbReference type="SMART" id="SM00382"/>
    </source>
</evidence>
<comment type="caution">
    <text evidence="9">The sequence shown here is derived from an EMBL/GenBank/DDBJ whole genome shotgun (WGS) entry which is preliminary data.</text>
</comment>
<dbReference type="Gene3D" id="3.40.50.300">
    <property type="entry name" value="P-loop containing nucleotide triphosphate hydrolases"/>
    <property type="match status" value="2"/>
</dbReference>
<evidence type="ECO:0000256" key="5">
    <source>
        <dbReference type="RuleBase" id="RU004432"/>
    </source>
</evidence>
<dbReference type="InterPro" id="IPR003593">
    <property type="entry name" value="AAA+_ATPase"/>
</dbReference>
<dbReference type="PANTHER" id="PTHR11638">
    <property type="entry name" value="ATP-DEPENDENT CLP PROTEASE"/>
    <property type="match status" value="1"/>
</dbReference>
<dbReference type="InterPro" id="IPR028299">
    <property type="entry name" value="ClpA/B_CS2"/>
</dbReference>
<dbReference type="Pfam" id="PF17871">
    <property type="entry name" value="AAA_lid_9"/>
    <property type="match status" value="1"/>
</dbReference>
<dbReference type="PRINTS" id="PR00300">
    <property type="entry name" value="CLPPROTEASEA"/>
</dbReference>
<dbReference type="Pfam" id="PF02861">
    <property type="entry name" value="Clp_N"/>
    <property type="match status" value="1"/>
</dbReference>
<keyword evidence="1" id="KW-0677">Repeat</keyword>
<evidence type="ECO:0000256" key="3">
    <source>
        <dbReference type="ARBA" id="ARBA00022840"/>
    </source>
</evidence>
<dbReference type="SMART" id="SM01086">
    <property type="entry name" value="ClpB_D2-small"/>
    <property type="match status" value="1"/>
</dbReference>
<dbReference type="GO" id="GO:0034605">
    <property type="term" value="P:cellular response to heat"/>
    <property type="evidence" value="ECO:0007669"/>
    <property type="project" value="TreeGrafter"/>
</dbReference>
<feature type="domain" description="Clp ATPase C-terminal" evidence="8">
    <location>
        <begin position="652"/>
        <end position="735"/>
    </location>
</feature>
<dbReference type="GO" id="GO:0006508">
    <property type="term" value="P:proteolysis"/>
    <property type="evidence" value="ECO:0007669"/>
    <property type="project" value="UniProtKB-KW"/>
</dbReference>
<name>A0A9D9ECC2_9BACT</name>
<reference evidence="9" key="2">
    <citation type="journal article" date="2021" name="PeerJ">
        <title>Extensive microbial diversity within the chicken gut microbiome revealed by metagenomics and culture.</title>
        <authorList>
            <person name="Gilroy R."/>
            <person name="Ravi A."/>
            <person name="Getino M."/>
            <person name="Pursley I."/>
            <person name="Horton D.L."/>
            <person name="Alikhan N.F."/>
            <person name="Baker D."/>
            <person name="Gharbi K."/>
            <person name="Hall N."/>
            <person name="Watson M."/>
            <person name="Adriaenssens E.M."/>
            <person name="Foster-Nyarko E."/>
            <person name="Jarju S."/>
            <person name="Secka A."/>
            <person name="Antonio M."/>
            <person name="Oren A."/>
            <person name="Chaudhuri R.R."/>
            <person name="La Ragione R."/>
            <person name="Hildebrand F."/>
            <person name="Pallen M.J."/>
        </authorList>
    </citation>
    <scope>NUCLEOTIDE SEQUENCE</scope>
    <source>
        <strain evidence="9">D5-748</strain>
    </source>
</reference>
<dbReference type="PROSITE" id="PS00871">
    <property type="entry name" value="CLPAB_2"/>
    <property type="match status" value="1"/>
</dbReference>
<dbReference type="AlphaFoldDB" id="A0A9D9ECC2"/>
<accession>A0A9D9ECC2</accession>
<keyword evidence="9" id="KW-0645">Protease</keyword>
<dbReference type="InterPro" id="IPR036628">
    <property type="entry name" value="Clp_N_dom_sf"/>
</dbReference>
<keyword evidence="4 5" id="KW-0143">Chaperone</keyword>
<dbReference type="FunFam" id="3.40.50.300:FF:000010">
    <property type="entry name" value="Chaperone clpB 1, putative"/>
    <property type="match status" value="1"/>
</dbReference>
<protein>
    <submittedName>
        <fullName evidence="9">ATP-dependent Clp protease ATP-binding subunit</fullName>
    </submittedName>
</protein>
<dbReference type="SUPFAM" id="SSF81923">
    <property type="entry name" value="Double Clp-N motif"/>
    <property type="match status" value="1"/>
</dbReference>
<dbReference type="InterPro" id="IPR003959">
    <property type="entry name" value="ATPase_AAA_core"/>
</dbReference>
<dbReference type="InterPro" id="IPR019489">
    <property type="entry name" value="Clp_ATPase_C"/>
</dbReference>
<dbReference type="Gene3D" id="1.10.1780.10">
    <property type="entry name" value="Clp, N-terminal domain"/>
    <property type="match status" value="1"/>
</dbReference>